<dbReference type="EnsemblPlants" id="TraesCS6B02G388900.1">
    <property type="protein sequence ID" value="TraesCS6B02G388900.1.cds1"/>
    <property type="gene ID" value="TraesCS6B02G388900"/>
</dbReference>
<dbReference type="Gramene" id="TraesSTA6B03G03600480.1">
    <property type="protein sequence ID" value="TraesSTA6B03G03600480.1.CDS1"/>
    <property type="gene ID" value="TraesSTA6B03G03600480"/>
</dbReference>
<keyword evidence="2" id="KW-0611">Plant defense</keyword>
<dbReference type="Gramene" id="TraesJAG6B03G03601960.1">
    <property type="protein sequence ID" value="TraesJAG6B03G03601960.1.CDS1"/>
    <property type="gene ID" value="TraesJAG6B03G03601960"/>
</dbReference>
<dbReference type="SMR" id="A0A3B6PQY1"/>
<dbReference type="Gramene" id="TraesNOR6B03G03648440.1">
    <property type="protein sequence ID" value="TraesNOR6B03G03648440.1.CDS1"/>
    <property type="gene ID" value="TraesNOR6B03G03648440"/>
</dbReference>
<dbReference type="Gramene" id="TraesRN6B0101077000.1">
    <property type="protein sequence ID" value="TraesRN6B0101077000.1"/>
    <property type="gene ID" value="TraesRN6B0101077000"/>
</dbReference>
<proteinExistence type="predicted"/>
<accession>A0A3B6PQY1</accession>
<organism evidence="5">
    <name type="scientific">Triticum aestivum</name>
    <name type="common">Wheat</name>
    <dbReference type="NCBI Taxonomy" id="4565"/>
    <lineage>
        <taxon>Eukaryota</taxon>
        <taxon>Viridiplantae</taxon>
        <taxon>Streptophyta</taxon>
        <taxon>Embryophyta</taxon>
        <taxon>Tracheophyta</taxon>
        <taxon>Spermatophyta</taxon>
        <taxon>Magnoliopsida</taxon>
        <taxon>Liliopsida</taxon>
        <taxon>Poales</taxon>
        <taxon>Poaceae</taxon>
        <taxon>BOP clade</taxon>
        <taxon>Pooideae</taxon>
        <taxon>Triticodae</taxon>
        <taxon>Triticeae</taxon>
        <taxon>Triticinae</taxon>
        <taxon>Triticum</taxon>
    </lineage>
</organism>
<dbReference type="Gene3D" id="1.10.8.430">
    <property type="entry name" value="Helical domain of apoptotic protease-activating factors"/>
    <property type="match status" value="1"/>
</dbReference>
<dbReference type="Pfam" id="PF23598">
    <property type="entry name" value="LRR_14"/>
    <property type="match status" value="1"/>
</dbReference>
<dbReference type="InterPro" id="IPR058922">
    <property type="entry name" value="WHD_DRP"/>
</dbReference>
<evidence type="ECO:0000256" key="2">
    <source>
        <dbReference type="ARBA" id="ARBA00022821"/>
    </source>
</evidence>
<reference evidence="5" key="2">
    <citation type="submission" date="2018-10" db="UniProtKB">
        <authorList>
            <consortium name="EnsemblPlants"/>
        </authorList>
    </citation>
    <scope>IDENTIFICATION</scope>
</reference>
<dbReference type="SUPFAM" id="SSF52540">
    <property type="entry name" value="P-loop containing nucleoside triphosphate hydrolases"/>
    <property type="match status" value="1"/>
</dbReference>
<evidence type="ECO:0000259" key="3">
    <source>
        <dbReference type="Pfam" id="PF23559"/>
    </source>
</evidence>
<dbReference type="InterPro" id="IPR055414">
    <property type="entry name" value="LRR_R13L4/SHOC2-like"/>
</dbReference>
<dbReference type="AlphaFoldDB" id="A0A3B6PQY1"/>
<dbReference type="Gramene" id="TraesKAR6B01G0432970.1">
    <property type="protein sequence ID" value="cds.TraesKAR6B01G0432970.1"/>
    <property type="gene ID" value="TraesKAR6B01G0432970"/>
</dbReference>
<keyword evidence="6" id="KW-1185">Reference proteome</keyword>
<dbReference type="Gramene" id="TraesROB_scaffold_057981_01G000100.1">
    <property type="protein sequence ID" value="TraesROB_scaffold_057981_01G000100.1"/>
    <property type="gene ID" value="TraesROB_scaffold_057981_01G000100"/>
</dbReference>
<dbReference type="FunFam" id="1.10.10.10:FF:000322">
    <property type="entry name" value="Probable disease resistance protein At1g63360"/>
    <property type="match status" value="1"/>
</dbReference>
<sequence>MKPLSFEDSRRLFTSRVFGSENKCPSNFEEVSNEILKKCGGLPLAIITIASLLASRRERSKNDWENIRNSLGSQFAINPTLKGMRNILNLSYMNLPLHLRTCFLYLGMYPEDYEIMRDDLVRKWIAEGFVSNSHGTNLEDVGISYFNELVNRSLIQPARDRIGQVCYRVHDMMLDLILSKCAEDNFNSLAYSSEDMTRLHGCTYKIRRLSLVSQVDRITKKTISWRASDSISQVRSLVWFGDCKSIPRLSQLKYIRVLSFECPNSFGDSHLDLTAISQLFQLRYLKVSEHWCAKLPTEIRGLVHLDTLAVGYGSIPSDIEHLPCLSNLKLGWYAMIALPERIGNMESLHTLHGFGLEMSSLEALEGLGKLTNLRSLKLCNLGDDECNLLEKAVKFDALVSSICKLRNLRYLLVVGDHDDKDEILGSVSDPPALIEEMYLSGWKILGVPKWIGDLNCLHSLELSVRETKNDGITILGGLPSLVYLYLIVATCPKEEAVIVSKGLFPVLERLTFLSEEDVTTYLGFEAGAMSKLRELSLELRVPQWGGAAPAGMEHLSGLQQISVTLLGKPLEQVELEVGSAFTPSFRLRSSVSAPFLLSLQWVRPVSRWNRWLDPFICI</sequence>
<evidence type="ECO:0000259" key="4">
    <source>
        <dbReference type="Pfam" id="PF23598"/>
    </source>
</evidence>
<dbReference type="Gramene" id="TraesCS6B03G1100200.1">
    <property type="protein sequence ID" value="TraesCS6B03G1100200.1.CDS1"/>
    <property type="gene ID" value="TraesCS6B03G1100200"/>
</dbReference>
<dbReference type="GO" id="GO:0002758">
    <property type="term" value="P:innate immune response-activating signaling pathway"/>
    <property type="evidence" value="ECO:0007669"/>
    <property type="project" value="UniProtKB-ARBA"/>
</dbReference>
<dbReference type="STRING" id="4565.A0A3B6PQY1"/>
<dbReference type="InterPro" id="IPR042197">
    <property type="entry name" value="Apaf_helical"/>
</dbReference>
<dbReference type="GO" id="GO:0009626">
    <property type="term" value="P:plant-type hypersensitive response"/>
    <property type="evidence" value="ECO:0007669"/>
    <property type="project" value="UniProtKB-ARBA"/>
</dbReference>
<dbReference type="Gene3D" id="3.80.10.10">
    <property type="entry name" value="Ribonuclease Inhibitor"/>
    <property type="match status" value="1"/>
</dbReference>
<dbReference type="SUPFAM" id="SSF52058">
    <property type="entry name" value="L domain-like"/>
    <property type="match status" value="1"/>
</dbReference>
<dbReference type="GO" id="GO:0042742">
    <property type="term" value="P:defense response to bacterium"/>
    <property type="evidence" value="ECO:0007669"/>
    <property type="project" value="UniProtKB-ARBA"/>
</dbReference>
<dbReference type="InterPro" id="IPR027417">
    <property type="entry name" value="P-loop_NTPase"/>
</dbReference>
<dbReference type="PANTHER" id="PTHR23155">
    <property type="entry name" value="DISEASE RESISTANCE PROTEIN RP"/>
    <property type="match status" value="1"/>
</dbReference>
<dbReference type="InterPro" id="IPR036388">
    <property type="entry name" value="WH-like_DNA-bd_sf"/>
</dbReference>
<evidence type="ECO:0000313" key="6">
    <source>
        <dbReference type="Proteomes" id="UP000019116"/>
    </source>
</evidence>
<dbReference type="GO" id="GO:0043531">
    <property type="term" value="F:ADP binding"/>
    <property type="evidence" value="ECO:0007669"/>
    <property type="project" value="InterPro"/>
</dbReference>
<dbReference type="Gramene" id="TraesCS6B02G388900.1">
    <property type="protein sequence ID" value="TraesCS6B02G388900.1.cds1"/>
    <property type="gene ID" value="TraesCS6B02G388900"/>
</dbReference>
<protein>
    <submittedName>
        <fullName evidence="5">Uncharacterized protein</fullName>
    </submittedName>
</protein>
<keyword evidence="1" id="KW-0677">Repeat</keyword>
<dbReference type="Gramene" id="TraesARI6B03G03571760.1">
    <property type="protein sequence ID" value="TraesARI6B03G03571760.1.CDS1"/>
    <property type="gene ID" value="TraesARI6B03G03571760"/>
</dbReference>
<feature type="domain" description="Disease resistance protein winged helix" evidence="3">
    <location>
        <begin position="108"/>
        <end position="177"/>
    </location>
</feature>
<dbReference type="Pfam" id="PF23559">
    <property type="entry name" value="WHD_DRP"/>
    <property type="match status" value="1"/>
</dbReference>
<evidence type="ECO:0000313" key="5">
    <source>
        <dbReference type="EnsemblPlants" id="TraesCS6B02G388900.1.cds1"/>
    </source>
</evidence>
<dbReference type="Gramene" id="TraesLDM6B03G03612790.1">
    <property type="protein sequence ID" value="TraesLDM6B03G03612790.1.CDS1"/>
    <property type="gene ID" value="TraesLDM6B03G03612790"/>
</dbReference>
<reference evidence="5" key="1">
    <citation type="submission" date="2018-08" db="EMBL/GenBank/DDBJ databases">
        <authorList>
            <person name="Rossello M."/>
        </authorList>
    </citation>
    <scope>NUCLEOTIDE SEQUENCE [LARGE SCALE GENOMIC DNA]</scope>
    <source>
        <strain evidence="5">cv. Chinese Spring</strain>
    </source>
</reference>
<evidence type="ECO:0000256" key="1">
    <source>
        <dbReference type="ARBA" id="ARBA00022737"/>
    </source>
</evidence>
<dbReference type="PANTHER" id="PTHR23155:SF906">
    <property type="entry name" value="OS08G0205100 PROTEIN"/>
    <property type="match status" value="1"/>
</dbReference>
<dbReference type="InterPro" id="IPR032675">
    <property type="entry name" value="LRR_dom_sf"/>
</dbReference>
<dbReference type="Proteomes" id="UP000019116">
    <property type="component" value="Chromosome 6B"/>
</dbReference>
<name>A0A3B6PQY1_WHEAT</name>
<dbReference type="InterPro" id="IPR044974">
    <property type="entry name" value="Disease_R_plants"/>
</dbReference>
<feature type="domain" description="Disease resistance R13L4/SHOC-2-like LRR" evidence="4">
    <location>
        <begin position="233"/>
        <end position="569"/>
    </location>
</feature>
<dbReference type="OrthoDB" id="644366at2759"/>
<dbReference type="Gene3D" id="1.10.10.10">
    <property type="entry name" value="Winged helix-like DNA-binding domain superfamily/Winged helix DNA-binding domain"/>
    <property type="match status" value="1"/>
</dbReference>
<dbReference type="Gramene" id="TraesCAD_scaffold_019455_01G000300.1">
    <property type="protein sequence ID" value="TraesCAD_scaffold_019455_01G000300.1"/>
    <property type="gene ID" value="TraesCAD_scaffold_019455_01G000300"/>
</dbReference>
<dbReference type="Gramene" id="TraesSYM6B03G03553340.1">
    <property type="protein sequence ID" value="TraesSYM6B03G03553340.1.CDS1"/>
    <property type="gene ID" value="TraesSYM6B03G03553340"/>
</dbReference>
<dbReference type="Gramene" id="TraesWEE_scaffold_015778_01G000200.1">
    <property type="protein sequence ID" value="TraesWEE_scaffold_015778_01G000200.1"/>
    <property type="gene ID" value="TraesWEE_scaffold_015778_01G000200"/>
</dbReference>